<dbReference type="GO" id="GO:0008483">
    <property type="term" value="F:transaminase activity"/>
    <property type="evidence" value="ECO:0007669"/>
    <property type="project" value="UniProtKB-KW"/>
</dbReference>
<protein>
    <recommendedName>
        <fullName evidence="2">cysteine-S-conjugate beta-lyase</fullName>
        <ecNumber evidence="2">4.4.1.13</ecNumber>
    </recommendedName>
</protein>
<dbReference type="Proteomes" id="UP001147653">
    <property type="component" value="Unassembled WGS sequence"/>
</dbReference>
<dbReference type="InterPro" id="IPR015422">
    <property type="entry name" value="PyrdxlP-dep_Trfase_small"/>
</dbReference>
<dbReference type="PANTHER" id="PTHR43525:SF2">
    <property type="entry name" value="CYSTATHIONINE BETA-LYASE-RELATED"/>
    <property type="match status" value="1"/>
</dbReference>
<evidence type="ECO:0000256" key="5">
    <source>
        <dbReference type="ARBA" id="ARBA00037974"/>
    </source>
</evidence>
<sequence length="357" mass="38057">MDDLLVRGSEKWSRYPPDVLPAWVAEMDFPLAPPVREALHLAIDRGDLGYIGPTGGLLEAMHGFYARRLGWELDTEQVALVADVMVGFKELLLVHTQPGEGVIINPPAYPPYFDDIPHVGRRVVEVPLGEDGALDVDGLDKAFAAGARALLLCSPHNPTGRVYTREELAAVAAVAEDHDAFVVVDEIHAPLTFNGSFTPWQAVSTRGAVLTSASKAFNVPGLKLGFVVGEPATKLHPHLRYHAGYAGLVAAEAAFSGGDEWLDETLATIAANQRDLPALLPDGVAVTYPADASYLAWLRCDPGLGDDPAAVFLERGRVALQSGLGFGAPGKGHVRLNVGTTPELVREAVRRMASALG</sequence>
<reference evidence="7" key="1">
    <citation type="submission" date="2022-10" db="EMBL/GenBank/DDBJ databases">
        <title>The WGS of Solirubrobacter phytolaccae KCTC 29190.</title>
        <authorList>
            <person name="Jiang Z."/>
        </authorList>
    </citation>
    <scope>NUCLEOTIDE SEQUENCE</scope>
    <source>
        <strain evidence="7">KCTC 29190</strain>
    </source>
</reference>
<dbReference type="RefSeq" id="WP_270028566.1">
    <property type="nucleotide sequence ID" value="NZ_JAPDDP010000069.1"/>
</dbReference>
<gene>
    <name evidence="7" type="ORF">OJ997_27815</name>
</gene>
<keyword evidence="3" id="KW-0663">Pyridoxal phosphate</keyword>
<evidence type="ECO:0000256" key="1">
    <source>
        <dbReference type="ARBA" id="ARBA00001933"/>
    </source>
</evidence>
<dbReference type="EC" id="4.4.1.13" evidence="2"/>
<dbReference type="InterPro" id="IPR051798">
    <property type="entry name" value="Class-II_PLP-Dep_Aminotrans"/>
</dbReference>
<comment type="similarity">
    <text evidence="5">Belongs to the class-II pyridoxal-phosphate-dependent aminotransferase family. MalY/PatB cystathionine beta-lyase subfamily.</text>
</comment>
<dbReference type="AlphaFoldDB" id="A0A9X3NCX5"/>
<accession>A0A9X3NCX5</accession>
<evidence type="ECO:0000256" key="3">
    <source>
        <dbReference type="ARBA" id="ARBA00022898"/>
    </source>
</evidence>
<evidence type="ECO:0000256" key="4">
    <source>
        <dbReference type="ARBA" id="ARBA00023239"/>
    </source>
</evidence>
<dbReference type="CDD" id="cd00609">
    <property type="entry name" value="AAT_like"/>
    <property type="match status" value="1"/>
</dbReference>
<dbReference type="Pfam" id="PF00155">
    <property type="entry name" value="Aminotran_1_2"/>
    <property type="match status" value="1"/>
</dbReference>
<dbReference type="GO" id="GO:0047804">
    <property type="term" value="F:cysteine-S-conjugate beta-lyase activity"/>
    <property type="evidence" value="ECO:0007669"/>
    <property type="project" value="UniProtKB-EC"/>
</dbReference>
<evidence type="ECO:0000313" key="7">
    <source>
        <dbReference type="EMBL" id="MDA0184148.1"/>
    </source>
</evidence>
<dbReference type="PANTHER" id="PTHR43525">
    <property type="entry name" value="PROTEIN MALY"/>
    <property type="match status" value="1"/>
</dbReference>
<dbReference type="Gene3D" id="3.90.1150.10">
    <property type="entry name" value="Aspartate Aminotransferase, domain 1"/>
    <property type="match status" value="1"/>
</dbReference>
<dbReference type="InterPro" id="IPR004839">
    <property type="entry name" value="Aminotransferase_I/II_large"/>
</dbReference>
<comment type="caution">
    <text evidence="7">The sequence shown here is derived from an EMBL/GenBank/DDBJ whole genome shotgun (WGS) entry which is preliminary data.</text>
</comment>
<keyword evidence="7" id="KW-0808">Transferase</keyword>
<keyword evidence="7" id="KW-0032">Aminotransferase</keyword>
<keyword evidence="4" id="KW-0456">Lyase</keyword>
<dbReference type="GO" id="GO:0030170">
    <property type="term" value="F:pyridoxal phosphate binding"/>
    <property type="evidence" value="ECO:0007669"/>
    <property type="project" value="InterPro"/>
</dbReference>
<proteinExistence type="inferred from homology"/>
<dbReference type="Gene3D" id="3.40.640.10">
    <property type="entry name" value="Type I PLP-dependent aspartate aminotransferase-like (Major domain)"/>
    <property type="match status" value="1"/>
</dbReference>
<feature type="domain" description="Aminotransferase class I/classII large" evidence="6">
    <location>
        <begin position="45"/>
        <end position="351"/>
    </location>
</feature>
<dbReference type="InterPro" id="IPR015424">
    <property type="entry name" value="PyrdxlP-dep_Trfase"/>
</dbReference>
<dbReference type="EMBL" id="JAPDDP010000069">
    <property type="protein sequence ID" value="MDA0184148.1"/>
    <property type="molecule type" value="Genomic_DNA"/>
</dbReference>
<evidence type="ECO:0000256" key="2">
    <source>
        <dbReference type="ARBA" id="ARBA00012224"/>
    </source>
</evidence>
<dbReference type="SUPFAM" id="SSF53383">
    <property type="entry name" value="PLP-dependent transferases"/>
    <property type="match status" value="1"/>
</dbReference>
<evidence type="ECO:0000259" key="6">
    <source>
        <dbReference type="Pfam" id="PF00155"/>
    </source>
</evidence>
<organism evidence="7 8">
    <name type="scientific">Solirubrobacter phytolaccae</name>
    <dbReference type="NCBI Taxonomy" id="1404360"/>
    <lineage>
        <taxon>Bacteria</taxon>
        <taxon>Bacillati</taxon>
        <taxon>Actinomycetota</taxon>
        <taxon>Thermoleophilia</taxon>
        <taxon>Solirubrobacterales</taxon>
        <taxon>Solirubrobacteraceae</taxon>
        <taxon>Solirubrobacter</taxon>
    </lineage>
</organism>
<comment type="cofactor">
    <cofactor evidence="1">
        <name>pyridoxal 5'-phosphate</name>
        <dbReference type="ChEBI" id="CHEBI:597326"/>
    </cofactor>
</comment>
<evidence type="ECO:0000313" key="8">
    <source>
        <dbReference type="Proteomes" id="UP001147653"/>
    </source>
</evidence>
<keyword evidence="8" id="KW-1185">Reference proteome</keyword>
<name>A0A9X3NCX5_9ACTN</name>
<dbReference type="InterPro" id="IPR015421">
    <property type="entry name" value="PyrdxlP-dep_Trfase_major"/>
</dbReference>